<dbReference type="InterPro" id="IPR001763">
    <property type="entry name" value="Rhodanese-like_dom"/>
</dbReference>
<dbReference type="Pfam" id="PF00581">
    <property type="entry name" value="Rhodanese"/>
    <property type="match status" value="1"/>
</dbReference>
<evidence type="ECO:0000256" key="1">
    <source>
        <dbReference type="ARBA" id="ARBA00023125"/>
    </source>
</evidence>
<dbReference type="InterPro" id="IPR011991">
    <property type="entry name" value="ArsR-like_HTH"/>
</dbReference>
<feature type="domain" description="HTH arsR-type" evidence="3">
    <location>
        <begin position="8"/>
        <end position="102"/>
    </location>
</feature>
<gene>
    <name evidence="4" type="ORF">D7D50_04805</name>
</gene>
<feature type="domain" description="Rhodanese" evidence="2">
    <location>
        <begin position="131"/>
        <end position="213"/>
    </location>
</feature>
<evidence type="ECO:0000313" key="4">
    <source>
        <dbReference type="EMBL" id="AYF93952.1"/>
    </source>
</evidence>
<sequence length="228" mass="25362">MQETMIDYKQNIYQELSRLTKGIGSEKRLDILNILSQGPKTVEGIAHATGLSVANTSRHLQVLKESHLVVTSRNGNFIRYSLASEKVVQLVLLLFAVGEEQLAEVRAIESAYDEAAGVPQIELANAIELAAKTDALLLDLRPVEEYEAGHLPKALNLPIDEFDQKKAQLPKEKTIIVYCRGRQCGYANLAAQDLQSLGYSIYSLNRSFADWKWGASSRSELESGDRNR</sequence>
<keyword evidence="1" id="KW-0238">DNA-binding</keyword>
<dbReference type="Proteomes" id="UP000277293">
    <property type="component" value="Chromosome"/>
</dbReference>
<dbReference type="EMBL" id="CP032620">
    <property type="protein sequence ID" value="AYF93952.1"/>
    <property type="molecule type" value="Genomic_DNA"/>
</dbReference>
<dbReference type="NCBIfam" id="NF033788">
    <property type="entry name" value="HTH_metalloreg"/>
    <property type="match status" value="1"/>
</dbReference>
<organism evidence="4 5">
    <name type="scientific">Streptococcus koreensis</name>
    <dbReference type="NCBI Taxonomy" id="2382163"/>
    <lineage>
        <taxon>Bacteria</taxon>
        <taxon>Bacillati</taxon>
        <taxon>Bacillota</taxon>
        <taxon>Bacilli</taxon>
        <taxon>Lactobacillales</taxon>
        <taxon>Streptococcaceae</taxon>
        <taxon>Streptococcus</taxon>
    </lineage>
</organism>
<reference evidence="5" key="1">
    <citation type="submission" date="2018-09" db="EMBL/GenBank/DDBJ databases">
        <title>Complete genome sequence of Streptococcus sp. KCOM 2890 (=JS71).</title>
        <authorList>
            <person name="Kook J.-K."/>
            <person name="Park S.-N."/>
            <person name="Lim Y.K."/>
        </authorList>
    </citation>
    <scope>NUCLEOTIDE SEQUENCE [LARGE SCALE GENOMIC DNA]</scope>
    <source>
        <strain evidence="5">JS71</strain>
    </source>
</reference>
<dbReference type="InterPro" id="IPR036388">
    <property type="entry name" value="WH-like_DNA-bd_sf"/>
</dbReference>
<dbReference type="SUPFAM" id="SSF46785">
    <property type="entry name" value="Winged helix' DNA-binding domain"/>
    <property type="match status" value="1"/>
</dbReference>
<keyword evidence="5" id="KW-1185">Reference proteome</keyword>
<dbReference type="PANTHER" id="PTHR43031">
    <property type="entry name" value="FAD-DEPENDENT OXIDOREDUCTASE"/>
    <property type="match status" value="1"/>
</dbReference>
<dbReference type="InterPro" id="IPR001845">
    <property type="entry name" value="HTH_ArsR_DNA-bd_dom"/>
</dbReference>
<dbReference type="Pfam" id="PF01022">
    <property type="entry name" value="HTH_5"/>
    <property type="match status" value="1"/>
</dbReference>
<dbReference type="PROSITE" id="PS50206">
    <property type="entry name" value="RHODANESE_3"/>
    <property type="match status" value="1"/>
</dbReference>
<name>A0ABM6Z9N5_9STRE</name>
<dbReference type="PROSITE" id="PS50987">
    <property type="entry name" value="HTH_ARSR_2"/>
    <property type="match status" value="1"/>
</dbReference>
<dbReference type="SMART" id="SM00418">
    <property type="entry name" value="HTH_ARSR"/>
    <property type="match status" value="1"/>
</dbReference>
<evidence type="ECO:0000259" key="3">
    <source>
        <dbReference type="PROSITE" id="PS50987"/>
    </source>
</evidence>
<dbReference type="InterPro" id="IPR036873">
    <property type="entry name" value="Rhodanese-like_dom_sf"/>
</dbReference>
<evidence type="ECO:0000259" key="2">
    <source>
        <dbReference type="PROSITE" id="PS50206"/>
    </source>
</evidence>
<protein>
    <submittedName>
        <fullName evidence="4">ArsR family transcriptional regulator</fullName>
    </submittedName>
</protein>
<dbReference type="Gene3D" id="1.10.10.10">
    <property type="entry name" value="Winged helix-like DNA-binding domain superfamily/Winged helix DNA-binding domain"/>
    <property type="match status" value="1"/>
</dbReference>
<dbReference type="PRINTS" id="PR00778">
    <property type="entry name" value="HTHARSR"/>
</dbReference>
<proteinExistence type="predicted"/>
<evidence type="ECO:0000313" key="5">
    <source>
        <dbReference type="Proteomes" id="UP000277293"/>
    </source>
</evidence>
<accession>A0ABM6Z9N5</accession>
<dbReference type="InterPro" id="IPR050229">
    <property type="entry name" value="GlpE_sulfurtransferase"/>
</dbReference>
<dbReference type="SUPFAM" id="SSF52821">
    <property type="entry name" value="Rhodanese/Cell cycle control phosphatase"/>
    <property type="match status" value="1"/>
</dbReference>
<dbReference type="InterPro" id="IPR036390">
    <property type="entry name" value="WH_DNA-bd_sf"/>
</dbReference>
<dbReference type="RefSeq" id="WP_120701627.1">
    <property type="nucleotide sequence ID" value="NZ_CP032620.1"/>
</dbReference>
<dbReference type="CDD" id="cd00090">
    <property type="entry name" value="HTH_ARSR"/>
    <property type="match status" value="1"/>
</dbReference>
<dbReference type="Gene3D" id="3.40.250.10">
    <property type="entry name" value="Rhodanese-like domain"/>
    <property type="match status" value="1"/>
</dbReference>
<dbReference type="PANTHER" id="PTHR43031:SF1">
    <property type="entry name" value="PYRIDINE NUCLEOTIDE-DISULPHIDE OXIDOREDUCTASE"/>
    <property type="match status" value="1"/>
</dbReference>
<dbReference type="SMART" id="SM00450">
    <property type="entry name" value="RHOD"/>
    <property type="match status" value="1"/>
</dbReference>
<dbReference type="CDD" id="cd00158">
    <property type="entry name" value="RHOD"/>
    <property type="match status" value="1"/>
</dbReference>